<reference evidence="2 3" key="1">
    <citation type="submission" date="2012-06" db="EMBL/GenBank/DDBJ databases">
        <title>Finished chromosome of genome of Microcoleus sp. PCC 7113.</title>
        <authorList>
            <consortium name="US DOE Joint Genome Institute"/>
            <person name="Gugger M."/>
            <person name="Coursin T."/>
            <person name="Rippka R."/>
            <person name="Tandeau De Marsac N."/>
            <person name="Huntemann M."/>
            <person name="Wei C.-L."/>
            <person name="Han J."/>
            <person name="Detter J.C."/>
            <person name="Han C."/>
            <person name="Tapia R."/>
            <person name="Chen A."/>
            <person name="Kyrpides N."/>
            <person name="Mavromatis K."/>
            <person name="Markowitz V."/>
            <person name="Szeto E."/>
            <person name="Ivanova N."/>
            <person name="Pagani I."/>
            <person name="Pati A."/>
            <person name="Goodwin L."/>
            <person name="Nordberg H.P."/>
            <person name="Cantor M.N."/>
            <person name="Hua S.X."/>
            <person name="Woyke T."/>
            <person name="Kerfeld C.A."/>
        </authorList>
    </citation>
    <scope>NUCLEOTIDE SEQUENCE [LARGE SCALE GENOMIC DNA]</scope>
    <source>
        <strain evidence="2 3">PCC 7113</strain>
    </source>
</reference>
<dbReference type="InterPro" id="IPR045608">
    <property type="entry name" value="Trypco2"/>
</dbReference>
<dbReference type="PATRIC" id="fig|1173027.3.peg.906"/>
<dbReference type="HOGENOM" id="CLU_2072112_0_0_3"/>
<dbReference type="Pfam" id="PF19631">
    <property type="entry name" value="Trypco2"/>
    <property type="match status" value="1"/>
</dbReference>
<dbReference type="KEGG" id="mic:Mic7113_0823"/>
<dbReference type="eggNOG" id="ENOG5032SJU">
    <property type="taxonomic scope" value="Bacteria"/>
</dbReference>
<dbReference type="OrthoDB" id="531952at2"/>
<dbReference type="EMBL" id="CP003630">
    <property type="protein sequence ID" value="AFZ16731.1"/>
    <property type="molecule type" value="Genomic_DNA"/>
</dbReference>
<feature type="domain" description="Trypsin-co-occurring" evidence="1">
    <location>
        <begin position="7"/>
        <end position="80"/>
    </location>
</feature>
<evidence type="ECO:0000313" key="3">
    <source>
        <dbReference type="Proteomes" id="UP000010471"/>
    </source>
</evidence>
<dbReference type="STRING" id="1173027.Mic7113_0823"/>
<dbReference type="Proteomes" id="UP000010471">
    <property type="component" value="Chromosome"/>
</dbReference>
<name>K9WA90_9CYAN</name>
<sequence>MAEENSIGLAELIEQVKRELLAPSLEGETDIPLLSVDEVELELQVTVKKEGKGAIKIYVLELGGGGSRDDVQKVKVKLSPVINKETLLNLYRKRHPERLEKLVEQNIEGTFKGGGDNVSDQF</sequence>
<accession>K9WA90</accession>
<keyword evidence="3" id="KW-1185">Reference proteome</keyword>
<dbReference type="AlphaFoldDB" id="K9WA90"/>
<evidence type="ECO:0000313" key="2">
    <source>
        <dbReference type="EMBL" id="AFZ16731.1"/>
    </source>
</evidence>
<dbReference type="RefSeq" id="WP_015180894.1">
    <property type="nucleotide sequence ID" value="NC_019738.1"/>
</dbReference>
<protein>
    <recommendedName>
        <fullName evidence="1">Trypsin-co-occurring domain-containing protein</fullName>
    </recommendedName>
</protein>
<evidence type="ECO:0000259" key="1">
    <source>
        <dbReference type="Pfam" id="PF19631"/>
    </source>
</evidence>
<proteinExistence type="predicted"/>
<gene>
    <name evidence="2" type="ORF">Mic7113_0823</name>
</gene>
<organism evidence="2 3">
    <name type="scientific">Allocoleopsis franciscana PCC 7113</name>
    <dbReference type="NCBI Taxonomy" id="1173027"/>
    <lineage>
        <taxon>Bacteria</taxon>
        <taxon>Bacillati</taxon>
        <taxon>Cyanobacteriota</taxon>
        <taxon>Cyanophyceae</taxon>
        <taxon>Coleofasciculales</taxon>
        <taxon>Coleofasciculaceae</taxon>
        <taxon>Allocoleopsis</taxon>
        <taxon>Allocoleopsis franciscana</taxon>
    </lineage>
</organism>